<dbReference type="InterPro" id="IPR009875">
    <property type="entry name" value="PilZ_domain"/>
</dbReference>
<reference evidence="3 4" key="1">
    <citation type="submission" date="2024-09" db="EMBL/GenBank/DDBJ databases">
        <title>Novel species of the genus Pelomonas and Roseateles isolated from streams.</title>
        <authorList>
            <person name="Lu H."/>
        </authorList>
    </citation>
    <scope>NUCLEOTIDE SEQUENCE [LARGE SCALE GENOMIC DNA]</scope>
    <source>
        <strain evidence="3 4">DC23W</strain>
    </source>
</reference>
<dbReference type="Proteomes" id="UP001606300">
    <property type="component" value="Unassembled WGS sequence"/>
</dbReference>
<proteinExistence type="predicted"/>
<gene>
    <name evidence="3" type="ORF">ACG02S_03540</name>
</gene>
<feature type="domain" description="PilZ" evidence="2">
    <location>
        <begin position="53"/>
        <end position="155"/>
    </location>
</feature>
<organism evidence="3 4">
    <name type="scientific">Pelomonas dachongensis</name>
    <dbReference type="NCBI Taxonomy" id="3299029"/>
    <lineage>
        <taxon>Bacteria</taxon>
        <taxon>Pseudomonadati</taxon>
        <taxon>Pseudomonadota</taxon>
        <taxon>Betaproteobacteria</taxon>
        <taxon>Burkholderiales</taxon>
        <taxon>Sphaerotilaceae</taxon>
        <taxon>Roseateles</taxon>
    </lineage>
</organism>
<dbReference type="Pfam" id="PF07238">
    <property type="entry name" value="PilZ"/>
    <property type="match status" value="1"/>
</dbReference>
<evidence type="ECO:0000313" key="3">
    <source>
        <dbReference type="EMBL" id="MFG6412968.1"/>
    </source>
</evidence>
<dbReference type="SUPFAM" id="SSF141371">
    <property type="entry name" value="PilZ domain-like"/>
    <property type="match status" value="1"/>
</dbReference>
<sequence length="178" mass="18451">MVHAGSHGPGVAGARAAAAGSRPQHRVRRRQHARKLRLASAYRPHGENIISTERRQFARVAFAAGAELITTQALLHCQVIDISLKGVLLHLPDGAAPQAGMPCLVKLPLGSGAGGADDVAIAMAGELAHVEGGHAGVLCRSIDLESITHLRRLIEVNLGSPAASERELKALIAAASTA</sequence>
<evidence type="ECO:0000313" key="4">
    <source>
        <dbReference type="Proteomes" id="UP001606300"/>
    </source>
</evidence>
<evidence type="ECO:0000256" key="1">
    <source>
        <dbReference type="SAM" id="MobiDB-lite"/>
    </source>
</evidence>
<protein>
    <submittedName>
        <fullName evidence="3">PilZ domain-containing protein</fullName>
    </submittedName>
</protein>
<dbReference type="Gene3D" id="2.40.10.220">
    <property type="entry name" value="predicted glycosyltransferase like domains"/>
    <property type="match status" value="1"/>
</dbReference>
<name>A0ABW7EJQ4_9BURK</name>
<accession>A0ABW7EJQ4</accession>
<evidence type="ECO:0000259" key="2">
    <source>
        <dbReference type="Pfam" id="PF07238"/>
    </source>
</evidence>
<dbReference type="EMBL" id="JBIGHY010000001">
    <property type="protein sequence ID" value="MFG6412968.1"/>
    <property type="molecule type" value="Genomic_DNA"/>
</dbReference>
<keyword evidence="4" id="KW-1185">Reference proteome</keyword>
<feature type="compositionally biased region" description="Basic residues" evidence="1">
    <location>
        <begin position="23"/>
        <end position="35"/>
    </location>
</feature>
<feature type="region of interest" description="Disordered" evidence="1">
    <location>
        <begin position="1"/>
        <end position="35"/>
    </location>
</feature>
<dbReference type="RefSeq" id="WP_394469063.1">
    <property type="nucleotide sequence ID" value="NZ_JBIGHY010000001.1"/>
</dbReference>
<comment type="caution">
    <text evidence="3">The sequence shown here is derived from an EMBL/GenBank/DDBJ whole genome shotgun (WGS) entry which is preliminary data.</text>
</comment>